<protein>
    <recommendedName>
        <fullName evidence="3">Outer membrane protein beta-barrel domain-containing protein</fullName>
    </recommendedName>
</protein>
<organism evidence="1 2">
    <name type="scientific">Persicitalea jodogahamensis</name>
    <dbReference type="NCBI Taxonomy" id="402147"/>
    <lineage>
        <taxon>Bacteria</taxon>
        <taxon>Pseudomonadati</taxon>
        <taxon>Bacteroidota</taxon>
        <taxon>Cytophagia</taxon>
        <taxon>Cytophagales</taxon>
        <taxon>Spirosomataceae</taxon>
        <taxon>Persicitalea</taxon>
    </lineage>
</organism>
<keyword evidence="2" id="KW-1185">Reference proteome</keyword>
<evidence type="ECO:0000313" key="2">
    <source>
        <dbReference type="Proteomes" id="UP000598271"/>
    </source>
</evidence>
<dbReference type="AlphaFoldDB" id="A0A8J3D2M0"/>
<dbReference type="Proteomes" id="UP000598271">
    <property type="component" value="Unassembled WGS sequence"/>
</dbReference>
<name>A0A8J3D2M0_9BACT</name>
<comment type="caution">
    <text evidence="1">The sequence shown here is derived from an EMBL/GenBank/DDBJ whole genome shotgun (WGS) entry which is preliminary data.</text>
</comment>
<sequence>MLAASFLSAQEGCSQFIDYAGFSGGVGSCINTHDASLLNHYNPRRIGPELNFFVGRHRKRLGWQAGVTYRDVRHFTLGKLYDPAKPTIDTVRKYDDTGFILLPLYLTYRVGNPKWTAGLRAGLYGGWKIHAYSELIAPSGVKYNTPVDWTRFPTPDTFGGQGGLELMYRLNRKVSLYTEARLIIDASDLIFPNYHNYTNTYAGYRGRTFTVGLTYNLL</sequence>
<evidence type="ECO:0008006" key="3">
    <source>
        <dbReference type="Google" id="ProtNLM"/>
    </source>
</evidence>
<dbReference type="EMBL" id="BMXF01000002">
    <property type="protein sequence ID" value="GHB70873.1"/>
    <property type="molecule type" value="Genomic_DNA"/>
</dbReference>
<gene>
    <name evidence="1" type="ORF">GCM10007390_25740</name>
</gene>
<evidence type="ECO:0000313" key="1">
    <source>
        <dbReference type="EMBL" id="GHB70873.1"/>
    </source>
</evidence>
<accession>A0A8J3D2M0</accession>
<reference evidence="1 2" key="1">
    <citation type="journal article" date="2014" name="Int. J. Syst. Evol. Microbiol.">
        <title>Complete genome sequence of Corynebacterium casei LMG S-19264T (=DSM 44701T), isolated from a smear-ripened cheese.</title>
        <authorList>
            <consortium name="US DOE Joint Genome Institute (JGI-PGF)"/>
            <person name="Walter F."/>
            <person name="Albersmeier A."/>
            <person name="Kalinowski J."/>
            <person name="Ruckert C."/>
        </authorList>
    </citation>
    <scope>NUCLEOTIDE SEQUENCE [LARGE SCALE GENOMIC DNA]</scope>
    <source>
        <strain evidence="1 2">KCTC 12866</strain>
    </source>
</reference>
<dbReference type="RefSeq" id="WP_189564874.1">
    <property type="nucleotide sequence ID" value="NZ_BMXF01000002.1"/>
</dbReference>
<proteinExistence type="predicted"/>